<proteinExistence type="inferred from homology"/>
<dbReference type="GO" id="GO:0048472">
    <property type="term" value="F:threonine-phosphate decarboxylase activity"/>
    <property type="evidence" value="ECO:0007669"/>
    <property type="project" value="InterPro"/>
</dbReference>
<feature type="transmembrane region" description="Helical" evidence="9">
    <location>
        <begin position="76"/>
        <end position="95"/>
    </location>
</feature>
<comment type="pathway">
    <text evidence="2 9">Cofactor biosynthesis; adenosylcobalamin biosynthesis.</text>
</comment>
<evidence type="ECO:0000256" key="1">
    <source>
        <dbReference type="ARBA" id="ARBA00004651"/>
    </source>
</evidence>
<evidence type="ECO:0000313" key="11">
    <source>
        <dbReference type="Proteomes" id="UP000239709"/>
    </source>
</evidence>
<dbReference type="GO" id="GO:0005886">
    <property type="term" value="C:plasma membrane"/>
    <property type="evidence" value="ECO:0007669"/>
    <property type="project" value="UniProtKB-SubCell"/>
</dbReference>
<keyword evidence="11" id="KW-1185">Reference proteome</keyword>
<comment type="similarity">
    <text evidence="3 9">Belongs to the CobD/CbiB family.</text>
</comment>
<organism evidence="10 11">
    <name type="scientific">Ottowia oryzae</name>
    <dbReference type="NCBI Taxonomy" id="2109914"/>
    <lineage>
        <taxon>Bacteria</taxon>
        <taxon>Pseudomonadati</taxon>
        <taxon>Pseudomonadota</taxon>
        <taxon>Betaproteobacteria</taxon>
        <taxon>Burkholderiales</taxon>
        <taxon>Comamonadaceae</taxon>
        <taxon>Ottowia</taxon>
    </lineage>
</organism>
<name>A0A2S0MDY7_9BURK</name>
<dbReference type="EMBL" id="CP027666">
    <property type="protein sequence ID" value="AVO34114.1"/>
    <property type="molecule type" value="Genomic_DNA"/>
</dbReference>
<keyword evidence="5 9" id="KW-0169">Cobalamin biosynthesis</keyword>
<comment type="subcellular location">
    <subcellularLocation>
        <location evidence="1 9">Cell membrane</location>
        <topology evidence="1 9">Multi-pass membrane protein</topology>
    </subcellularLocation>
</comment>
<dbReference type="HAMAP" id="MF_00024">
    <property type="entry name" value="CobD_CbiB"/>
    <property type="match status" value="1"/>
</dbReference>
<dbReference type="InterPro" id="IPR004485">
    <property type="entry name" value="Cobalamin_biosynth_CobD/CbiB"/>
</dbReference>
<keyword evidence="7 9" id="KW-1133">Transmembrane helix</keyword>
<dbReference type="PANTHER" id="PTHR34308:SF1">
    <property type="entry name" value="COBALAMIN BIOSYNTHESIS PROTEIN CBIB"/>
    <property type="match status" value="1"/>
</dbReference>
<dbReference type="AlphaFoldDB" id="A0A2S0MDY7"/>
<accession>A0A2S0MDY7</accession>
<evidence type="ECO:0000256" key="7">
    <source>
        <dbReference type="ARBA" id="ARBA00022989"/>
    </source>
</evidence>
<sequence length="331" mass="35244">MAFFAIVIALLLEQVRPLGQGNAAVAALRRWVRGAGRAVDAGGHHHAWLAWALAVLMPALAALGVYLFLHWLGGWPLALAWNVAVLYVTLGFRQFSYHFTGIRDALDAGDEERARQLLARWQQVDASALPRSEIVRHVIEYSVLAAHRHVFGVLTWYCLLAALGLGPAGAVFYRNAAFAAGYWGRKGDSADQPVSQALRSAAAAAWRAIDWLPARTTALAFAIVGSFEDAIDTWRQHAAQFADGNDGVILAATSGAIGVRLGGATLKPVAVANTAAAPGQPALGPVDLEGDALPGDAPTSRHFNQVIGLVWRAVALWLLLLVLLSLAHVLG</sequence>
<evidence type="ECO:0000256" key="2">
    <source>
        <dbReference type="ARBA" id="ARBA00004953"/>
    </source>
</evidence>
<evidence type="ECO:0000256" key="5">
    <source>
        <dbReference type="ARBA" id="ARBA00022573"/>
    </source>
</evidence>
<dbReference type="RefSeq" id="WP_106702669.1">
    <property type="nucleotide sequence ID" value="NZ_CP027666.1"/>
</dbReference>
<dbReference type="NCBIfam" id="NF005792">
    <property type="entry name" value="PRK07630.1"/>
    <property type="match status" value="1"/>
</dbReference>
<evidence type="ECO:0000313" key="10">
    <source>
        <dbReference type="EMBL" id="AVO34114.1"/>
    </source>
</evidence>
<evidence type="ECO:0000256" key="3">
    <source>
        <dbReference type="ARBA" id="ARBA00006263"/>
    </source>
</evidence>
<keyword evidence="6 9" id="KW-0812">Transmembrane</keyword>
<dbReference type="UniPathway" id="UPA00148"/>
<dbReference type="Pfam" id="PF03186">
    <property type="entry name" value="CobD_Cbib"/>
    <property type="match status" value="1"/>
</dbReference>
<dbReference type="Proteomes" id="UP000239709">
    <property type="component" value="Chromosome"/>
</dbReference>
<evidence type="ECO:0000256" key="8">
    <source>
        <dbReference type="ARBA" id="ARBA00023136"/>
    </source>
</evidence>
<keyword evidence="4 9" id="KW-1003">Cell membrane</keyword>
<feature type="transmembrane region" description="Helical" evidence="9">
    <location>
        <begin position="154"/>
        <end position="173"/>
    </location>
</feature>
<dbReference type="PANTHER" id="PTHR34308">
    <property type="entry name" value="COBALAMIN BIOSYNTHESIS PROTEIN CBIB"/>
    <property type="match status" value="1"/>
</dbReference>
<evidence type="ECO:0000256" key="6">
    <source>
        <dbReference type="ARBA" id="ARBA00022692"/>
    </source>
</evidence>
<dbReference type="KEGG" id="otk:C6570_07555"/>
<comment type="caution">
    <text evidence="9">Lacks conserved residue(s) required for the propagation of feature annotation.</text>
</comment>
<protein>
    <recommendedName>
        <fullName evidence="9">Cobalamin biosynthesis protein CobD</fullName>
    </recommendedName>
</protein>
<feature type="transmembrane region" description="Helical" evidence="9">
    <location>
        <begin position="309"/>
        <end position="330"/>
    </location>
</feature>
<comment type="function">
    <text evidence="9">Converts cobyric acid to cobinamide by the addition of aminopropanol on the F carboxylic group.</text>
</comment>
<keyword evidence="8 9" id="KW-0472">Membrane</keyword>
<dbReference type="OrthoDB" id="8533534at2"/>
<feature type="transmembrane region" description="Helical" evidence="9">
    <location>
        <begin position="47"/>
        <end position="69"/>
    </location>
</feature>
<reference evidence="10 11" key="1">
    <citation type="submission" date="2018-03" db="EMBL/GenBank/DDBJ databases">
        <title>Genome sequencing of Ottowia sp.</title>
        <authorList>
            <person name="Kim S.-J."/>
            <person name="Heo J."/>
            <person name="Kwon S.-W."/>
        </authorList>
    </citation>
    <scope>NUCLEOTIDE SEQUENCE [LARGE SCALE GENOMIC DNA]</scope>
    <source>
        <strain evidence="10 11">KADR8-3</strain>
    </source>
</reference>
<evidence type="ECO:0000256" key="4">
    <source>
        <dbReference type="ARBA" id="ARBA00022475"/>
    </source>
</evidence>
<evidence type="ECO:0000256" key="9">
    <source>
        <dbReference type="HAMAP-Rule" id="MF_00024"/>
    </source>
</evidence>
<dbReference type="GO" id="GO:0015420">
    <property type="term" value="F:ABC-type vitamin B12 transporter activity"/>
    <property type="evidence" value="ECO:0007669"/>
    <property type="project" value="UniProtKB-UniRule"/>
</dbReference>
<dbReference type="GO" id="GO:0009236">
    <property type="term" value="P:cobalamin biosynthetic process"/>
    <property type="evidence" value="ECO:0007669"/>
    <property type="project" value="UniProtKB-UniRule"/>
</dbReference>
<gene>
    <name evidence="9" type="primary">cobD</name>
    <name evidence="10" type="ORF">C6570_07555</name>
</gene>